<sequence length="95" mass="11055">MSFPKNVCHPIEGAHRTTKRSSTRKAFDRLPIVLMASHQDVQFAHHFRSTSFTTKRKSLTSPKSVECKPAIGTPRSTPHQRNFLNNFYQYRRHCL</sequence>
<dbReference type="Proteomes" id="UP000011014">
    <property type="component" value="Unassembled WGS sequence"/>
</dbReference>
<dbReference type="AlphaFoldDB" id="E4YNQ9"/>
<feature type="region of interest" description="Disordered" evidence="1">
    <location>
        <begin position="54"/>
        <end position="78"/>
    </location>
</feature>
<feature type="region of interest" description="Disordered" evidence="1">
    <location>
        <begin position="1"/>
        <end position="23"/>
    </location>
</feature>
<gene>
    <name evidence="2" type="ORF">GSOID_T00030178001</name>
</gene>
<protein>
    <submittedName>
        <fullName evidence="2">Uncharacterized protein</fullName>
    </submittedName>
</protein>
<evidence type="ECO:0000256" key="1">
    <source>
        <dbReference type="SAM" id="MobiDB-lite"/>
    </source>
</evidence>
<dbReference type="EMBL" id="FN654900">
    <property type="protein sequence ID" value="CBY37107.1"/>
    <property type="molecule type" value="Genomic_DNA"/>
</dbReference>
<feature type="compositionally biased region" description="Polar residues" evidence="1">
    <location>
        <begin position="54"/>
        <end position="63"/>
    </location>
</feature>
<accession>E4YNQ9</accession>
<evidence type="ECO:0000313" key="2">
    <source>
        <dbReference type="EMBL" id="CBY37107.1"/>
    </source>
</evidence>
<reference evidence="2" key="1">
    <citation type="journal article" date="2010" name="Science">
        <title>Plasticity of animal genome architecture unmasked by rapid evolution of a pelagic tunicate.</title>
        <authorList>
            <person name="Denoeud F."/>
            <person name="Henriet S."/>
            <person name="Mungpakdee S."/>
            <person name="Aury J.M."/>
            <person name="Da Silva C."/>
            <person name="Brinkmann H."/>
            <person name="Mikhaleva J."/>
            <person name="Olsen L.C."/>
            <person name="Jubin C."/>
            <person name="Canestro C."/>
            <person name="Bouquet J.M."/>
            <person name="Danks G."/>
            <person name="Poulain J."/>
            <person name="Campsteijn C."/>
            <person name="Adamski M."/>
            <person name="Cross I."/>
            <person name="Yadetie F."/>
            <person name="Muffato M."/>
            <person name="Louis A."/>
            <person name="Butcher S."/>
            <person name="Tsagkogeorga G."/>
            <person name="Konrad A."/>
            <person name="Singh S."/>
            <person name="Jensen M.F."/>
            <person name="Cong E.H."/>
            <person name="Eikeseth-Otteraa H."/>
            <person name="Noel B."/>
            <person name="Anthouard V."/>
            <person name="Porcel B.M."/>
            <person name="Kachouri-Lafond R."/>
            <person name="Nishino A."/>
            <person name="Ugolini M."/>
            <person name="Chourrout P."/>
            <person name="Nishida H."/>
            <person name="Aasland R."/>
            <person name="Huzurbazar S."/>
            <person name="Westhof E."/>
            <person name="Delsuc F."/>
            <person name="Lehrach H."/>
            <person name="Reinhardt R."/>
            <person name="Weissenbach J."/>
            <person name="Roy S.W."/>
            <person name="Artiguenave F."/>
            <person name="Postlethwait J.H."/>
            <person name="Manak J.R."/>
            <person name="Thompson E.M."/>
            <person name="Jaillon O."/>
            <person name="Du Pasquier L."/>
            <person name="Boudinot P."/>
            <person name="Liberles D.A."/>
            <person name="Volff J.N."/>
            <person name="Philippe H."/>
            <person name="Lenhard B."/>
            <person name="Roest Crollius H."/>
            <person name="Wincker P."/>
            <person name="Chourrout D."/>
        </authorList>
    </citation>
    <scope>NUCLEOTIDE SEQUENCE [LARGE SCALE GENOMIC DNA]</scope>
</reference>
<name>E4YNQ9_OIKDI</name>
<proteinExistence type="predicted"/>
<organism evidence="2">
    <name type="scientific">Oikopleura dioica</name>
    <name type="common">Tunicate</name>
    <dbReference type="NCBI Taxonomy" id="34765"/>
    <lineage>
        <taxon>Eukaryota</taxon>
        <taxon>Metazoa</taxon>
        <taxon>Chordata</taxon>
        <taxon>Tunicata</taxon>
        <taxon>Appendicularia</taxon>
        <taxon>Copelata</taxon>
        <taxon>Oikopleuridae</taxon>
        <taxon>Oikopleura</taxon>
    </lineage>
</organism>